<gene>
    <name evidence="2" type="ORF">BpHYR1_040206</name>
</gene>
<keyword evidence="1" id="KW-1133">Transmembrane helix</keyword>
<evidence type="ECO:0000256" key="1">
    <source>
        <dbReference type="SAM" id="Phobius"/>
    </source>
</evidence>
<keyword evidence="3" id="KW-1185">Reference proteome</keyword>
<organism evidence="2 3">
    <name type="scientific">Brachionus plicatilis</name>
    <name type="common">Marine rotifer</name>
    <name type="synonym">Brachionus muelleri</name>
    <dbReference type="NCBI Taxonomy" id="10195"/>
    <lineage>
        <taxon>Eukaryota</taxon>
        <taxon>Metazoa</taxon>
        <taxon>Spiralia</taxon>
        <taxon>Gnathifera</taxon>
        <taxon>Rotifera</taxon>
        <taxon>Eurotatoria</taxon>
        <taxon>Monogononta</taxon>
        <taxon>Pseudotrocha</taxon>
        <taxon>Ploima</taxon>
        <taxon>Brachionidae</taxon>
        <taxon>Brachionus</taxon>
    </lineage>
</organism>
<feature type="transmembrane region" description="Helical" evidence="1">
    <location>
        <begin position="79"/>
        <end position="99"/>
    </location>
</feature>
<name>A0A3M7PY02_BRAPC</name>
<evidence type="ECO:0000313" key="2">
    <source>
        <dbReference type="EMBL" id="RNA03558.1"/>
    </source>
</evidence>
<keyword evidence="1" id="KW-0812">Transmembrane</keyword>
<evidence type="ECO:0000313" key="3">
    <source>
        <dbReference type="Proteomes" id="UP000276133"/>
    </source>
</evidence>
<dbReference type="AlphaFoldDB" id="A0A3M7PY02"/>
<reference evidence="2 3" key="1">
    <citation type="journal article" date="2018" name="Sci. Rep.">
        <title>Genomic signatures of local adaptation to the degree of environmental predictability in rotifers.</title>
        <authorList>
            <person name="Franch-Gras L."/>
            <person name="Hahn C."/>
            <person name="Garcia-Roger E.M."/>
            <person name="Carmona M.J."/>
            <person name="Serra M."/>
            <person name="Gomez A."/>
        </authorList>
    </citation>
    <scope>NUCLEOTIDE SEQUENCE [LARGE SCALE GENOMIC DNA]</scope>
    <source>
        <strain evidence="2">HYR1</strain>
    </source>
</reference>
<comment type="caution">
    <text evidence="2">The sequence shown here is derived from an EMBL/GenBank/DDBJ whole genome shotgun (WGS) entry which is preliminary data.</text>
</comment>
<dbReference type="Proteomes" id="UP000276133">
    <property type="component" value="Unassembled WGS sequence"/>
</dbReference>
<sequence length="117" mass="13452">MINRSFFVNGLKQDVAKIRTCCFWIKNGPILKGRNTLRLSAVFKKITPLVITPGHENGQYQLMVSGDLVAATHGLHSTIILSMIINFNMECFFLIFFNLNSLKKIFSQFFNIKFNIY</sequence>
<proteinExistence type="predicted"/>
<dbReference type="EMBL" id="REGN01008448">
    <property type="protein sequence ID" value="RNA03558.1"/>
    <property type="molecule type" value="Genomic_DNA"/>
</dbReference>
<keyword evidence="1" id="KW-0472">Membrane</keyword>
<accession>A0A3M7PY02</accession>
<protein>
    <submittedName>
        <fullName evidence="2">Uncharacterized protein</fullName>
    </submittedName>
</protein>